<dbReference type="PANTHER" id="PTHR31973:SF199">
    <property type="entry name" value="SWIM-TYPE DOMAIN-CONTAINING PROTEIN"/>
    <property type="match status" value="1"/>
</dbReference>
<organism evidence="2 3">
    <name type="scientific">Rhododendron simsii</name>
    <name type="common">Sims's rhododendron</name>
    <dbReference type="NCBI Taxonomy" id="118357"/>
    <lineage>
        <taxon>Eukaryota</taxon>
        <taxon>Viridiplantae</taxon>
        <taxon>Streptophyta</taxon>
        <taxon>Embryophyta</taxon>
        <taxon>Tracheophyta</taxon>
        <taxon>Spermatophyta</taxon>
        <taxon>Magnoliopsida</taxon>
        <taxon>eudicotyledons</taxon>
        <taxon>Gunneridae</taxon>
        <taxon>Pentapetalae</taxon>
        <taxon>asterids</taxon>
        <taxon>Ericales</taxon>
        <taxon>Ericaceae</taxon>
        <taxon>Ericoideae</taxon>
        <taxon>Rhodoreae</taxon>
        <taxon>Rhododendron</taxon>
    </lineage>
</organism>
<comment type="caution">
    <text evidence="2">The sequence shown here is derived from an EMBL/GenBank/DDBJ whole genome shotgun (WGS) entry which is preliminary data.</text>
</comment>
<dbReference type="EMBL" id="WJXA01000001">
    <property type="protein sequence ID" value="KAF7154502.1"/>
    <property type="molecule type" value="Genomic_DNA"/>
</dbReference>
<gene>
    <name evidence="2" type="ORF">RHSIM_Rhsim01G0148800</name>
</gene>
<dbReference type="PANTHER" id="PTHR31973">
    <property type="entry name" value="POLYPROTEIN, PUTATIVE-RELATED"/>
    <property type="match status" value="1"/>
</dbReference>
<feature type="region of interest" description="Disordered" evidence="1">
    <location>
        <begin position="249"/>
        <end position="275"/>
    </location>
</feature>
<feature type="region of interest" description="Disordered" evidence="1">
    <location>
        <begin position="187"/>
        <end position="217"/>
    </location>
</feature>
<proteinExistence type="predicted"/>
<protein>
    <recommendedName>
        <fullName evidence="4">Transposase</fullName>
    </recommendedName>
</protein>
<dbReference type="Proteomes" id="UP000626092">
    <property type="component" value="Unassembled WGS sequence"/>
</dbReference>
<name>A0A834HJH7_RHOSS</name>
<feature type="compositionally biased region" description="Basic residues" evidence="1">
    <location>
        <begin position="188"/>
        <end position="197"/>
    </location>
</feature>
<sequence>MNSYGWTLMSDKQKRLIDAVSALFPNASHKFCVRHLYNNFKGEFKGLILKEIIWKAARATIVPAFKNALEKMNKTDPKAYKCLSERPPINWSRSNFSTFPKCDILLNNLCERFNSATLMARDQSIISMLEIIRHIIMKMVVKRKDAMEKCKGDICPKIFKIVEKLKSHLELWTTNITQELLQPDVCKRASRPKKARRREPEKQATENPDPTRLGRKGTKMTCSICGVQGHNKRSYKKAPVVDTNANGITLEQGPVEGSNGPAWRVGGGRKRGPARRVVDTNSVGTTPVQGSLGTTNRLQTSTVVGNNYGGSSGMTVDGGQPHC</sequence>
<keyword evidence="3" id="KW-1185">Reference proteome</keyword>
<evidence type="ECO:0000313" key="3">
    <source>
        <dbReference type="Proteomes" id="UP000626092"/>
    </source>
</evidence>
<dbReference type="OrthoDB" id="1683089at2759"/>
<evidence type="ECO:0008006" key="4">
    <source>
        <dbReference type="Google" id="ProtNLM"/>
    </source>
</evidence>
<evidence type="ECO:0000256" key="1">
    <source>
        <dbReference type="SAM" id="MobiDB-lite"/>
    </source>
</evidence>
<accession>A0A834HJH7</accession>
<dbReference type="AlphaFoldDB" id="A0A834HJH7"/>
<reference evidence="2" key="1">
    <citation type="submission" date="2019-11" db="EMBL/GenBank/DDBJ databases">
        <authorList>
            <person name="Liu Y."/>
            <person name="Hou J."/>
            <person name="Li T.-Q."/>
            <person name="Guan C.-H."/>
            <person name="Wu X."/>
            <person name="Wu H.-Z."/>
            <person name="Ling F."/>
            <person name="Zhang R."/>
            <person name="Shi X.-G."/>
            <person name="Ren J.-P."/>
            <person name="Chen E.-F."/>
            <person name="Sun J.-M."/>
        </authorList>
    </citation>
    <scope>NUCLEOTIDE SEQUENCE</scope>
    <source>
        <strain evidence="2">Adult_tree_wgs_1</strain>
        <tissue evidence="2">Leaves</tissue>
    </source>
</reference>
<evidence type="ECO:0000313" key="2">
    <source>
        <dbReference type="EMBL" id="KAF7154502.1"/>
    </source>
</evidence>